<reference evidence="1" key="1">
    <citation type="journal article" date="2014" name="Int. J. Syst. Evol. Microbiol.">
        <title>Complete genome sequence of Corynebacterium casei LMG S-19264T (=DSM 44701T), isolated from a smear-ripened cheese.</title>
        <authorList>
            <consortium name="US DOE Joint Genome Institute (JGI-PGF)"/>
            <person name="Walter F."/>
            <person name="Albersmeier A."/>
            <person name="Kalinowski J."/>
            <person name="Ruckert C."/>
        </authorList>
    </citation>
    <scope>NUCLEOTIDE SEQUENCE</scope>
    <source>
        <strain evidence="1">KCTC 12711</strain>
    </source>
</reference>
<evidence type="ECO:0000313" key="1">
    <source>
        <dbReference type="EMBL" id="GHA16307.1"/>
    </source>
</evidence>
<accession>A0A918VRG5</accession>
<comment type="caution">
    <text evidence="1">The sequence shown here is derived from an EMBL/GenBank/DDBJ whole genome shotgun (WGS) entry which is preliminary data.</text>
</comment>
<protein>
    <submittedName>
        <fullName evidence="1">Uncharacterized protein</fullName>
    </submittedName>
</protein>
<organism evidence="1 2">
    <name type="scientific">Arenicella chitinivorans</name>
    <dbReference type="NCBI Taxonomy" id="1329800"/>
    <lineage>
        <taxon>Bacteria</taxon>
        <taxon>Pseudomonadati</taxon>
        <taxon>Pseudomonadota</taxon>
        <taxon>Gammaproteobacteria</taxon>
        <taxon>Arenicellales</taxon>
        <taxon>Arenicellaceae</taxon>
        <taxon>Arenicella</taxon>
    </lineage>
</organism>
<keyword evidence="2" id="KW-1185">Reference proteome</keyword>
<reference evidence="1" key="2">
    <citation type="submission" date="2020-09" db="EMBL/GenBank/DDBJ databases">
        <authorList>
            <person name="Sun Q."/>
            <person name="Kim S."/>
        </authorList>
    </citation>
    <scope>NUCLEOTIDE SEQUENCE</scope>
    <source>
        <strain evidence="1">KCTC 12711</strain>
    </source>
</reference>
<name>A0A918VRG5_9GAMM</name>
<dbReference type="Proteomes" id="UP000614811">
    <property type="component" value="Unassembled WGS sequence"/>
</dbReference>
<sequence length="215" mass="24666">MGAKTWMIVSSDNQSSSKFKSYPKPNLEKTVALLNRLFPNEKLEKTDDGDLSSTCPPNDMIYAGYFEGISVVAAKEFGIDNPSKLDRRFISESPFSNTYLHAMHSVVDWFAFAKWEDGELKRSLSLSPDSGILEDIGERIEFEIPYWNGGHPAVDSDEDDEEEYPFEFHPLELGEAVLKAFFGYQLEGFVDDELIEPERITLFGFKRAKPWWKIW</sequence>
<dbReference type="InterPro" id="IPR053847">
    <property type="entry name" value="DUF6928"/>
</dbReference>
<dbReference type="RefSeq" id="WP_189402266.1">
    <property type="nucleotide sequence ID" value="NZ_BMXA01000005.1"/>
</dbReference>
<dbReference type="EMBL" id="BMXA01000005">
    <property type="protein sequence ID" value="GHA16307.1"/>
    <property type="molecule type" value="Genomic_DNA"/>
</dbReference>
<gene>
    <name evidence="1" type="ORF">GCM10008090_27640</name>
</gene>
<dbReference type="Pfam" id="PF21997">
    <property type="entry name" value="DUF6928"/>
    <property type="match status" value="1"/>
</dbReference>
<evidence type="ECO:0000313" key="2">
    <source>
        <dbReference type="Proteomes" id="UP000614811"/>
    </source>
</evidence>
<dbReference type="AlphaFoldDB" id="A0A918VRG5"/>
<proteinExistence type="predicted"/>